<organism evidence="14 15">
    <name type="scientific">Candidatus Zambryskibacteria bacterium RIFCSPHIGHO2_01_FULL_44_22b</name>
    <dbReference type="NCBI Taxonomy" id="1802737"/>
    <lineage>
        <taxon>Bacteria</taxon>
        <taxon>Candidatus Zambryskiibacteriota</taxon>
    </lineage>
</organism>
<keyword evidence="5 8" id="KW-0067">ATP-binding</keyword>
<evidence type="ECO:0000259" key="12">
    <source>
        <dbReference type="SMART" id="SM00382"/>
    </source>
</evidence>
<evidence type="ECO:0000256" key="5">
    <source>
        <dbReference type="ARBA" id="ARBA00022840"/>
    </source>
</evidence>
<comment type="similarity">
    <text evidence="1 8 11">Belongs to the DnaA family.</text>
</comment>
<sequence>MLDYKQLWQRVLVEIELGVSSANFTTWFKDTRIVKEDGGVIVLSVPNAFVKEWLLTKYHSTILKNLRTLENTVHAVEYVVNKEESRKKEERPNQNIYAKELPLEEAHVNKDDNLNPRYTFETFVIGPFNELAHAAAQAIIKKPGIMYNPLFIYGSTGHGKTHLIQAIGNQIKASSPGKKVYYMTSEQFGQDCMNAIQNGKTHIFKEKYRKYDVLIVDDIQFFSDKQKFQEELFHLFNALYDNNKQIIFSSDKHPYFITGLEERLKSRLSAGMTVDIPAPDKESRIAIITAKSTQQGIPLSSEVVDYLAHTINGNIRDLEGTVNTLLCHTQLRNKEMSISDIKNYIKNNIKPKKIVAVKDVVRIVSDFYNIKEESIYEKTRHKEVIKPRQVIMYLLREDFNISYPAIGQKLGGRDHTTVIHSCEKIKTDIKEDQSLVDEVGQIRNLLTV</sequence>
<dbReference type="SMART" id="SM00760">
    <property type="entry name" value="Bac_DnaA_C"/>
    <property type="match status" value="1"/>
</dbReference>
<evidence type="ECO:0000256" key="11">
    <source>
        <dbReference type="RuleBase" id="RU004227"/>
    </source>
</evidence>
<feature type="binding site" evidence="8">
    <location>
        <position position="157"/>
    </location>
    <ligand>
        <name>ATP</name>
        <dbReference type="ChEBI" id="CHEBI:30616"/>
    </ligand>
</feature>
<feature type="region of interest" description="Domain IV, binds dsDNA" evidence="8">
    <location>
        <begin position="330"/>
        <end position="448"/>
    </location>
</feature>
<evidence type="ECO:0000256" key="8">
    <source>
        <dbReference type="HAMAP-Rule" id="MF_00377"/>
    </source>
</evidence>
<dbReference type="InterPro" id="IPR020591">
    <property type="entry name" value="Chromosome_initiator_DnaA-like"/>
</dbReference>
<dbReference type="STRING" id="1802737.A2832_02305"/>
<dbReference type="FunFam" id="3.40.50.300:FF:000668">
    <property type="entry name" value="Chromosomal replication initiator protein DnaA"/>
    <property type="match status" value="1"/>
</dbReference>
<dbReference type="GO" id="GO:0005737">
    <property type="term" value="C:cytoplasm"/>
    <property type="evidence" value="ECO:0007669"/>
    <property type="project" value="UniProtKB-SubCell"/>
</dbReference>
<evidence type="ECO:0000256" key="4">
    <source>
        <dbReference type="ARBA" id="ARBA00022741"/>
    </source>
</evidence>
<dbReference type="Gene3D" id="1.10.1750.10">
    <property type="match status" value="1"/>
</dbReference>
<dbReference type="Gene3D" id="1.10.8.60">
    <property type="match status" value="1"/>
</dbReference>
<evidence type="ECO:0000256" key="2">
    <source>
        <dbReference type="ARBA" id="ARBA00022490"/>
    </source>
</evidence>
<dbReference type="EMBL" id="MHVG01000012">
    <property type="protein sequence ID" value="OHA90948.1"/>
    <property type="molecule type" value="Genomic_DNA"/>
</dbReference>
<dbReference type="InterPro" id="IPR018312">
    <property type="entry name" value="Chromosome_initiator_DnaA_CS"/>
</dbReference>
<evidence type="ECO:0000256" key="6">
    <source>
        <dbReference type="ARBA" id="ARBA00023121"/>
    </source>
</evidence>
<dbReference type="GO" id="GO:0005524">
    <property type="term" value="F:ATP binding"/>
    <property type="evidence" value="ECO:0007669"/>
    <property type="project" value="UniProtKB-UniRule"/>
</dbReference>
<keyword evidence="7 8" id="KW-0238">DNA-binding</keyword>
<dbReference type="InterPro" id="IPR024633">
    <property type="entry name" value="DnaA_N_dom"/>
</dbReference>
<evidence type="ECO:0000256" key="9">
    <source>
        <dbReference type="NCBIfam" id="TIGR00362"/>
    </source>
</evidence>
<evidence type="ECO:0000256" key="3">
    <source>
        <dbReference type="ARBA" id="ARBA00022705"/>
    </source>
</evidence>
<dbReference type="Pfam" id="PF00308">
    <property type="entry name" value="Bac_DnaA"/>
    <property type="match status" value="1"/>
</dbReference>
<feature type="binding site" evidence="8">
    <location>
        <position position="161"/>
    </location>
    <ligand>
        <name>ATP</name>
        <dbReference type="ChEBI" id="CHEBI:30616"/>
    </ligand>
</feature>
<dbReference type="InterPro" id="IPR003593">
    <property type="entry name" value="AAA+_ATPase"/>
</dbReference>
<comment type="caution">
    <text evidence="8">Lacks conserved residue(s) required for the propagation of feature annotation.</text>
</comment>
<keyword evidence="6 8" id="KW-0446">Lipid-binding</keyword>
<dbReference type="PRINTS" id="PR00051">
    <property type="entry name" value="DNAA"/>
</dbReference>
<dbReference type="InterPro" id="IPR027417">
    <property type="entry name" value="P-loop_NTPase"/>
</dbReference>
<evidence type="ECO:0000313" key="14">
    <source>
        <dbReference type="EMBL" id="OHA90948.1"/>
    </source>
</evidence>
<dbReference type="PANTHER" id="PTHR30050">
    <property type="entry name" value="CHROMOSOMAL REPLICATION INITIATOR PROTEIN DNAA"/>
    <property type="match status" value="1"/>
</dbReference>
<dbReference type="NCBIfam" id="TIGR00362">
    <property type="entry name" value="DnaA"/>
    <property type="match status" value="1"/>
</dbReference>
<proteinExistence type="inferred from homology"/>
<comment type="subcellular location">
    <subcellularLocation>
        <location evidence="8">Cytoplasm</location>
    </subcellularLocation>
</comment>
<feature type="domain" description="AAA+ ATPase" evidence="12">
    <location>
        <begin position="146"/>
        <end position="277"/>
    </location>
</feature>
<accession>A0A1G2T1Q5</accession>
<dbReference type="InterPro" id="IPR013317">
    <property type="entry name" value="DnaA_dom"/>
</dbReference>
<gene>
    <name evidence="8" type="primary">dnaA</name>
    <name evidence="14" type="ORF">A2832_02305</name>
</gene>
<keyword evidence="2 8" id="KW-0963">Cytoplasm</keyword>
<dbReference type="InterPro" id="IPR038454">
    <property type="entry name" value="DnaA_N_sf"/>
</dbReference>
<keyword evidence="4 8" id="KW-0547">Nucleotide-binding</keyword>
<dbReference type="HAMAP" id="MF_00377">
    <property type="entry name" value="DnaA_bact"/>
    <property type="match status" value="1"/>
</dbReference>
<reference evidence="14 15" key="1">
    <citation type="journal article" date="2016" name="Nat. Commun.">
        <title>Thousands of microbial genomes shed light on interconnected biogeochemical processes in an aquifer system.</title>
        <authorList>
            <person name="Anantharaman K."/>
            <person name="Brown C.T."/>
            <person name="Hug L.A."/>
            <person name="Sharon I."/>
            <person name="Castelle C.J."/>
            <person name="Probst A.J."/>
            <person name="Thomas B.C."/>
            <person name="Singh A."/>
            <person name="Wilkins M.J."/>
            <person name="Karaoz U."/>
            <person name="Brodie E.L."/>
            <person name="Williams K.H."/>
            <person name="Hubbard S.S."/>
            <person name="Banfield J.F."/>
        </authorList>
    </citation>
    <scope>NUCLEOTIDE SEQUENCE [LARGE SCALE GENOMIC DNA]</scope>
</reference>
<feature type="binding site" evidence="8">
    <location>
        <position position="159"/>
    </location>
    <ligand>
        <name>ATP</name>
        <dbReference type="ChEBI" id="CHEBI:30616"/>
    </ligand>
</feature>
<dbReference type="AlphaFoldDB" id="A0A1G2T1Q5"/>
<feature type="binding site" evidence="8">
    <location>
        <position position="160"/>
    </location>
    <ligand>
        <name>ATP</name>
        <dbReference type="ChEBI" id="CHEBI:30616"/>
    </ligand>
</feature>
<evidence type="ECO:0000313" key="15">
    <source>
        <dbReference type="Proteomes" id="UP000178538"/>
    </source>
</evidence>
<dbReference type="GO" id="GO:0006275">
    <property type="term" value="P:regulation of DNA replication"/>
    <property type="evidence" value="ECO:0007669"/>
    <property type="project" value="UniProtKB-UniRule"/>
</dbReference>
<protein>
    <recommendedName>
        <fullName evidence="8 9">Chromosomal replication initiator protein DnaA</fullName>
    </recommendedName>
</protein>
<dbReference type="InterPro" id="IPR010921">
    <property type="entry name" value="Trp_repressor/repl_initiator"/>
</dbReference>
<evidence type="ECO:0000259" key="13">
    <source>
        <dbReference type="SMART" id="SM00760"/>
    </source>
</evidence>
<keyword evidence="3 8" id="KW-0235">DNA replication</keyword>
<dbReference type="InterPro" id="IPR013159">
    <property type="entry name" value="DnaA_C"/>
</dbReference>
<dbReference type="Pfam" id="PF08299">
    <property type="entry name" value="Bac_DnaA_C"/>
    <property type="match status" value="1"/>
</dbReference>
<feature type="domain" description="Chromosomal replication initiator DnaA C-terminal" evidence="13">
    <location>
        <begin position="356"/>
        <end position="425"/>
    </location>
</feature>
<dbReference type="InterPro" id="IPR001957">
    <property type="entry name" value="Chromosome_initiator_DnaA"/>
</dbReference>
<dbReference type="GO" id="GO:0005886">
    <property type="term" value="C:plasma membrane"/>
    <property type="evidence" value="ECO:0007669"/>
    <property type="project" value="TreeGrafter"/>
</dbReference>
<dbReference type="SMART" id="SM00382">
    <property type="entry name" value="AAA"/>
    <property type="match status" value="1"/>
</dbReference>
<comment type="subunit">
    <text evidence="8">Oligomerizes as a right-handed, spiral filament on DNA at oriC.</text>
</comment>
<feature type="region of interest" description="Domain III, AAA+ region" evidence="8">
    <location>
        <begin position="113"/>
        <end position="329"/>
    </location>
</feature>
<dbReference type="PROSITE" id="PS01008">
    <property type="entry name" value="DNAA"/>
    <property type="match status" value="1"/>
</dbReference>
<evidence type="ECO:0000256" key="7">
    <source>
        <dbReference type="ARBA" id="ARBA00023125"/>
    </source>
</evidence>
<feature type="region of interest" description="Domain I, interacts with DnaA modulators" evidence="8">
    <location>
        <begin position="1"/>
        <end position="99"/>
    </location>
</feature>
<dbReference type="GO" id="GO:0003688">
    <property type="term" value="F:DNA replication origin binding"/>
    <property type="evidence" value="ECO:0007669"/>
    <property type="project" value="UniProtKB-UniRule"/>
</dbReference>
<comment type="domain">
    <text evidence="8">Domain I is involved in oligomerization and binding regulators, domain II is flexibile and of varying length in different bacteria, domain III forms the AAA+ region, while domain IV binds dsDNA.</text>
</comment>
<comment type="caution">
    <text evidence="14">The sequence shown here is derived from an EMBL/GenBank/DDBJ whole genome shotgun (WGS) entry which is preliminary data.</text>
</comment>
<dbReference type="PANTHER" id="PTHR30050:SF2">
    <property type="entry name" value="CHROMOSOMAL REPLICATION INITIATOR PROTEIN DNAA"/>
    <property type="match status" value="1"/>
</dbReference>
<evidence type="ECO:0000256" key="10">
    <source>
        <dbReference type="RuleBase" id="RU000577"/>
    </source>
</evidence>
<dbReference type="Gene3D" id="3.40.50.300">
    <property type="entry name" value="P-loop containing nucleotide triphosphate hydrolases"/>
    <property type="match status" value="1"/>
</dbReference>
<name>A0A1G2T1Q5_9BACT</name>
<dbReference type="Gene3D" id="3.30.300.180">
    <property type="match status" value="1"/>
</dbReference>
<dbReference type="SUPFAM" id="SSF48295">
    <property type="entry name" value="TrpR-like"/>
    <property type="match status" value="1"/>
</dbReference>
<dbReference type="GO" id="GO:0006270">
    <property type="term" value="P:DNA replication initiation"/>
    <property type="evidence" value="ECO:0007669"/>
    <property type="project" value="UniProtKB-UniRule"/>
</dbReference>
<dbReference type="Proteomes" id="UP000178538">
    <property type="component" value="Unassembled WGS sequence"/>
</dbReference>
<dbReference type="Pfam" id="PF11638">
    <property type="entry name" value="DnaA_N"/>
    <property type="match status" value="1"/>
</dbReference>
<dbReference type="CDD" id="cd06571">
    <property type="entry name" value="Bac_DnaA_C"/>
    <property type="match status" value="1"/>
</dbReference>
<comment type="function">
    <text evidence="8 10">Plays an essential role in the initiation and regulation of chromosomal replication. ATP-DnaA binds to the origin of replication (oriC) to initiate formation of the DNA replication initiation complex once per cell cycle. Binds the DnaA box (a 9 base pair repeat at the origin) and separates the double-stranded (ds)DNA. Forms a right-handed helical filament on oriC DNA; dsDNA binds to the exterior of the filament while single-stranded (ss)DNA is stabiized in the filament's interior. The ATP-DnaA-oriC complex binds and stabilizes one strand of the AT-rich DNA unwinding element (DUE), permitting loading of DNA polymerase. After initiation quickly degrades to an ADP-DnaA complex that is not apt for DNA replication. Binds acidic phospholipids.</text>
</comment>
<dbReference type="GO" id="GO:0008289">
    <property type="term" value="F:lipid binding"/>
    <property type="evidence" value="ECO:0007669"/>
    <property type="project" value="UniProtKB-KW"/>
</dbReference>
<dbReference type="CDD" id="cd00009">
    <property type="entry name" value="AAA"/>
    <property type="match status" value="1"/>
</dbReference>
<evidence type="ECO:0000256" key="1">
    <source>
        <dbReference type="ARBA" id="ARBA00006583"/>
    </source>
</evidence>
<dbReference type="SUPFAM" id="SSF52540">
    <property type="entry name" value="P-loop containing nucleoside triphosphate hydrolases"/>
    <property type="match status" value="1"/>
</dbReference>